<dbReference type="InterPro" id="IPR050235">
    <property type="entry name" value="CK1_Ser-Thr_kinase"/>
</dbReference>
<proteinExistence type="inferred from homology"/>
<evidence type="ECO:0000313" key="13">
    <source>
        <dbReference type="Proteomes" id="UP001162131"/>
    </source>
</evidence>
<feature type="domain" description="Protein kinase" evidence="11">
    <location>
        <begin position="9"/>
        <end position="278"/>
    </location>
</feature>
<gene>
    <name evidence="12" type="ORF">BSTOLATCC_MIC50182</name>
</gene>
<keyword evidence="4 8" id="KW-0547">Nucleotide-binding</keyword>
<dbReference type="PANTHER" id="PTHR11909">
    <property type="entry name" value="CASEIN KINASE-RELATED"/>
    <property type="match status" value="1"/>
</dbReference>
<keyword evidence="6 8" id="KW-0067">ATP-binding</keyword>
<dbReference type="AlphaFoldDB" id="A0AAU9JZP9"/>
<feature type="region of interest" description="Disordered" evidence="10">
    <location>
        <begin position="298"/>
        <end position="344"/>
    </location>
</feature>
<dbReference type="FunFam" id="3.30.200.20:FF:000538">
    <property type="entry name" value="Putative Casein kinase I"/>
    <property type="match status" value="1"/>
</dbReference>
<evidence type="ECO:0000256" key="4">
    <source>
        <dbReference type="ARBA" id="ARBA00022741"/>
    </source>
</evidence>
<sequence length="344" mass="40045">MELRVGGKYRVGRKIGSGSFGQIYLGANIQTNEEIAIKLEKNNTRHPQLQFESRIYRILQGGQGIPMIHWYGVEGDYNVLVMDLLGPSLEDLLKFCGQRFSVKTTLVLAEQIISRLEFMHEKNLIHRDVKPDNFLIGLRRNESQIYAIDFGLAKQYRDPRTNQHIPYKEGKSLTGTARYASIFTHMGIEQSRRDDLEGLGYVLMYFLRGSLPWQGLQGNNRKEKYRNIMDRKINTPVEVLCEGFPVEFVNFINYARALRFDERPDYGYLKRLFKDEFMRQNYQQDFLFDWQLVKRKQETQKSPEGQEGQEARNQIQKSPIRGSPMGNRGATFATANGRQALRRL</sequence>
<dbReference type="EC" id="2.7.11.1" evidence="1"/>
<evidence type="ECO:0000256" key="3">
    <source>
        <dbReference type="ARBA" id="ARBA00022679"/>
    </source>
</evidence>
<dbReference type="InterPro" id="IPR000719">
    <property type="entry name" value="Prot_kinase_dom"/>
</dbReference>
<keyword evidence="3" id="KW-0808">Transferase</keyword>
<evidence type="ECO:0000256" key="6">
    <source>
        <dbReference type="ARBA" id="ARBA00022840"/>
    </source>
</evidence>
<evidence type="ECO:0000256" key="10">
    <source>
        <dbReference type="SAM" id="MobiDB-lite"/>
    </source>
</evidence>
<dbReference type="PROSITE" id="PS00107">
    <property type="entry name" value="PROTEIN_KINASE_ATP"/>
    <property type="match status" value="1"/>
</dbReference>
<dbReference type="GO" id="GO:0004674">
    <property type="term" value="F:protein serine/threonine kinase activity"/>
    <property type="evidence" value="ECO:0007669"/>
    <property type="project" value="UniProtKB-KW"/>
</dbReference>
<dbReference type="Gene3D" id="1.10.510.10">
    <property type="entry name" value="Transferase(Phosphotransferase) domain 1"/>
    <property type="match status" value="1"/>
</dbReference>
<protein>
    <recommendedName>
        <fullName evidence="7">Casein kinase I</fullName>
        <ecNumber evidence="1">2.7.11.1</ecNumber>
    </recommendedName>
</protein>
<comment type="similarity">
    <text evidence="9">Belongs to the protein kinase superfamily.</text>
</comment>
<evidence type="ECO:0000256" key="1">
    <source>
        <dbReference type="ARBA" id="ARBA00012513"/>
    </source>
</evidence>
<dbReference type="FunFam" id="1.10.510.10:FF:000596">
    <property type="entry name" value="CK1 family protein kinase"/>
    <property type="match status" value="1"/>
</dbReference>
<keyword evidence="13" id="KW-1185">Reference proteome</keyword>
<dbReference type="PROSITE" id="PS00108">
    <property type="entry name" value="PROTEIN_KINASE_ST"/>
    <property type="match status" value="1"/>
</dbReference>
<reference evidence="12" key="1">
    <citation type="submission" date="2021-09" db="EMBL/GenBank/DDBJ databases">
        <authorList>
            <consortium name="AG Swart"/>
            <person name="Singh M."/>
            <person name="Singh A."/>
            <person name="Seah K."/>
            <person name="Emmerich C."/>
        </authorList>
    </citation>
    <scope>NUCLEOTIDE SEQUENCE</scope>
    <source>
        <strain evidence="12">ATCC30299</strain>
    </source>
</reference>
<comment type="caution">
    <text evidence="12">The sequence shown here is derived from an EMBL/GenBank/DDBJ whole genome shotgun (WGS) entry which is preliminary data.</text>
</comment>
<organism evidence="12 13">
    <name type="scientific">Blepharisma stoltei</name>
    <dbReference type="NCBI Taxonomy" id="1481888"/>
    <lineage>
        <taxon>Eukaryota</taxon>
        <taxon>Sar</taxon>
        <taxon>Alveolata</taxon>
        <taxon>Ciliophora</taxon>
        <taxon>Postciliodesmatophora</taxon>
        <taxon>Heterotrichea</taxon>
        <taxon>Heterotrichida</taxon>
        <taxon>Blepharismidae</taxon>
        <taxon>Blepharisma</taxon>
    </lineage>
</organism>
<evidence type="ECO:0000256" key="7">
    <source>
        <dbReference type="ARBA" id="ARBA00023860"/>
    </source>
</evidence>
<keyword evidence="5" id="KW-0418">Kinase</keyword>
<accession>A0AAU9JZP9</accession>
<evidence type="ECO:0000313" key="12">
    <source>
        <dbReference type="EMBL" id="CAG9330072.1"/>
    </source>
</evidence>
<keyword evidence="2 9" id="KW-0723">Serine/threonine-protein kinase</keyword>
<dbReference type="Proteomes" id="UP001162131">
    <property type="component" value="Unassembled WGS sequence"/>
</dbReference>
<dbReference type="InterPro" id="IPR011009">
    <property type="entry name" value="Kinase-like_dom_sf"/>
</dbReference>
<dbReference type="InterPro" id="IPR017441">
    <property type="entry name" value="Protein_kinase_ATP_BS"/>
</dbReference>
<dbReference type="SUPFAM" id="SSF56112">
    <property type="entry name" value="Protein kinase-like (PK-like)"/>
    <property type="match status" value="1"/>
</dbReference>
<dbReference type="EMBL" id="CAJZBQ010000050">
    <property type="protein sequence ID" value="CAG9330072.1"/>
    <property type="molecule type" value="Genomic_DNA"/>
</dbReference>
<evidence type="ECO:0000256" key="8">
    <source>
        <dbReference type="PROSITE-ProRule" id="PRU10141"/>
    </source>
</evidence>
<evidence type="ECO:0000256" key="2">
    <source>
        <dbReference type="ARBA" id="ARBA00022527"/>
    </source>
</evidence>
<name>A0AAU9JZP9_9CILI</name>
<dbReference type="SMART" id="SM00220">
    <property type="entry name" value="S_TKc"/>
    <property type="match status" value="1"/>
</dbReference>
<dbReference type="InterPro" id="IPR008271">
    <property type="entry name" value="Ser/Thr_kinase_AS"/>
</dbReference>
<dbReference type="Pfam" id="PF00069">
    <property type="entry name" value="Pkinase"/>
    <property type="match status" value="1"/>
</dbReference>
<evidence type="ECO:0000259" key="11">
    <source>
        <dbReference type="PROSITE" id="PS50011"/>
    </source>
</evidence>
<evidence type="ECO:0000256" key="5">
    <source>
        <dbReference type="ARBA" id="ARBA00022777"/>
    </source>
</evidence>
<evidence type="ECO:0000256" key="9">
    <source>
        <dbReference type="RuleBase" id="RU000304"/>
    </source>
</evidence>
<feature type="binding site" evidence="8">
    <location>
        <position position="38"/>
    </location>
    <ligand>
        <name>ATP</name>
        <dbReference type="ChEBI" id="CHEBI:30616"/>
    </ligand>
</feature>
<dbReference type="PROSITE" id="PS50011">
    <property type="entry name" value="PROTEIN_KINASE_DOM"/>
    <property type="match status" value="1"/>
</dbReference>
<dbReference type="GO" id="GO:0005524">
    <property type="term" value="F:ATP binding"/>
    <property type="evidence" value="ECO:0007669"/>
    <property type="project" value="UniProtKB-UniRule"/>
</dbReference>